<organism evidence="1">
    <name type="scientific">freshwater metagenome</name>
    <dbReference type="NCBI Taxonomy" id="449393"/>
    <lineage>
        <taxon>unclassified sequences</taxon>
        <taxon>metagenomes</taxon>
        <taxon>ecological metagenomes</taxon>
    </lineage>
</organism>
<dbReference type="InterPro" id="IPR014710">
    <property type="entry name" value="RmlC-like_jellyroll"/>
</dbReference>
<dbReference type="EMBL" id="CAFBMH010000112">
    <property type="protein sequence ID" value="CAB4925701.1"/>
    <property type="molecule type" value="Genomic_DNA"/>
</dbReference>
<evidence type="ECO:0000313" key="2">
    <source>
        <dbReference type="EMBL" id="CAB4925701.1"/>
    </source>
</evidence>
<sequence length="149" mass="16495">MLDLDAYDWREISGDPASPYRIHHEICVLGSDRDAGTIDLLIRFDAEGGHCQAHRHVTTTSVLVLAGEQHLDELRPDGTKVHKVRHAGTHHLTPGDPYPHLERGGPDGAVLFFSHHTSDGRLYEIVDLDGRVVHTVTLDSLVASWEAMP</sequence>
<gene>
    <name evidence="1" type="ORF">UFOPK2754_01958</name>
    <name evidence="2" type="ORF">UFOPK3543_02348</name>
    <name evidence="3" type="ORF">UFOPK3967_02822</name>
</gene>
<evidence type="ECO:0000313" key="1">
    <source>
        <dbReference type="EMBL" id="CAB4753858.1"/>
    </source>
</evidence>
<proteinExistence type="predicted"/>
<dbReference type="AlphaFoldDB" id="A0A6J6U3N5"/>
<dbReference type="EMBL" id="CAEZYR010000074">
    <property type="protein sequence ID" value="CAB4753858.1"/>
    <property type="molecule type" value="Genomic_DNA"/>
</dbReference>
<reference evidence="1" key="1">
    <citation type="submission" date="2020-05" db="EMBL/GenBank/DDBJ databases">
        <authorList>
            <person name="Chiriac C."/>
            <person name="Salcher M."/>
            <person name="Ghai R."/>
            <person name="Kavagutti S V."/>
        </authorList>
    </citation>
    <scope>NUCLEOTIDE SEQUENCE</scope>
</reference>
<evidence type="ECO:0000313" key="3">
    <source>
        <dbReference type="EMBL" id="CAB5021967.1"/>
    </source>
</evidence>
<name>A0A6J6U3N5_9ZZZZ</name>
<dbReference type="EMBL" id="CAFBOS010000249">
    <property type="protein sequence ID" value="CAB5021967.1"/>
    <property type="molecule type" value="Genomic_DNA"/>
</dbReference>
<dbReference type="Gene3D" id="2.60.120.10">
    <property type="entry name" value="Jelly Rolls"/>
    <property type="match status" value="1"/>
</dbReference>
<accession>A0A6J6U3N5</accession>
<protein>
    <submittedName>
        <fullName evidence="1">Unannotated protein</fullName>
    </submittedName>
</protein>